<dbReference type="Gene3D" id="3.90.1140.10">
    <property type="entry name" value="Cyclic phosphodiesterase"/>
    <property type="match status" value="1"/>
</dbReference>
<dbReference type="KEGG" id="tpv:TP01_0042"/>
<dbReference type="OMA" id="YLCFPVR"/>
<feature type="domain" description="A-kinase anchor protein 7-like phosphoesterase" evidence="2">
    <location>
        <begin position="125"/>
        <end position="260"/>
    </location>
</feature>
<gene>
    <name evidence="3" type="ordered locus">TP01_0042</name>
</gene>
<feature type="compositionally biased region" description="Basic and acidic residues" evidence="1">
    <location>
        <begin position="314"/>
        <end position="323"/>
    </location>
</feature>
<evidence type="ECO:0000256" key="1">
    <source>
        <dbReference type="SAM" id="MobiDB-lite"/>
    </source>
</evidence>
<dbReference type="InterPro" id="IPR019510">
    <property type="entry name" value="AKAP7-like_phosphoesterase"/>
</dbReference>
<dbReference type="GeneID" id="3502989"/>
<dbReference type="Proteomes" id="UP000001949">
    <property type="component" value="Unassembled WGS sequence"/>
</dbReference>
<dbReference type="Pfam" id="PF10469">
    <property type="entry name" value="AKAP7_NLS"/>
    <property type="match status" value="1"/>
</dbReference>
<evidence type="ECO:0000313" key="4">
    <source>
        <dbReference type="Proteomes" id="UP000001949"/>
    </source>
</evidence>
<feature type="region of interest" description="Disordered" evidence="1">
    <location>
        <begin position="306"/>
        <end position="358"/>
    </location>
</feature>
<proteinExistence type="predicted"/>
<keyword evidence="4" id="KW-1185">Reference proteome</keyword>
<dbReference type="AlphaFoldDB" id="Q4N9S2"/>
<evidence type="ECO:0000259" key="2">
    <source>
        <dbReference type="Pfam" id="PF10469"/>
    </source>
</evidence>
<name>Q4N9S2_THEPA</name>
<feature type="compositionally biased region" description="Acidic residues" evidence="1">
    <location>
        <begin position="330"/>
        <end position="341"/>
    </location>
</feature>
<protein>
    <recommendedName>
        <fullName evidence="2">A-kinase anchor protein 7-like phosphoesterase domain-containing protein</fullName>
    </recommendedName>
</protein>
<dbReference type="VEuPathDB" id="PiroplasmaDB:TpMuguga_01g00042"/>
<sequence>MNDFARGEFKFDTKTVQVENFNKNPNVTFRIPIPLGNLDLNQESQPESLPYKPPDSLFSQNQHSVNVRTPFKTLIEKKIPDIEKLFEVRMSLQDVDGDLKLISSGEKAEPSINEIIDICRKSNVYNFYLCFPVRGDQFHKSFSEFQKLVKNKLGGNVTFEKRPHITLALVNLVTDSDIYKVVRAFQITSLTITSVLKQQSQNYHSQYNVDLEGLDFIKYKGKLAKRSVLFTNVVMSEALTDIASEFQNTLNKTVNTFMNKPKRRKINKSNRISNLTESQLAPKGIYLSRGGAVEITFTDVPLVDPNYMKTTSENSEKDTHYEENLVSEVNEPETQEQETETETVKKESESDEEESYEYDTSVKNKFHVTLMRHQQVNILSNLKFSGKTQVVCAELRPRRGETCNFNSYNSTELTSFVGTSYDNEENEDIATTRICSSRPKDIPNDHLVDMNTDNNNKAERFLFWI</sequence>
<comment type="caution">
    <text evidence="3">The sequence shown here is derived from an EMBL/GenBank/DDBJ whole genome shotgun (WGS) entry which is preliminary data.</text>
</comment>
<reference evidence="3 4" key="1">
    <citation type="journal article" date="2005" name="Science">
        <title>Genome sequence of Theileria parva, a bovine pathogen that transforms lymphocytes.</title>
        <authorList>
            <person name="Gardner M.J."/>
            <person name="Bishop R."/>
            <person name="Shah T."/>
            <person name="de Villiers E.P."/>
            <person name="Carlton J.M."/>
            <person name="Hall N."/>
            <person name="Ren Q."/>
            <person name="Paulsen I.T."/>
            <person name="Pain A."/>
            <person name="Berriman M."/>
            <person name="Wilson R.J.M."/>
            <person name="Sato S."/>
            <person name="Ralph S.A."/>
            <person name="Mann D.J."/>
            <person name="Xiong Z."/>
            <person name="Shallom S.J."/>
            <person name="Weidman J."/>
            <person name="Jiang L."/>
            <person name="Lynn J."/>
            <person name="Weaver B."/>
            <person name="Shoaibi A."/>
            <person name="Domingo A.R."/>
            <person name="Wasawo D."/>
            <person name="Crabtree J."/>
            <person name="Wortman J.R."/>
            <person name="Haas B."/>
            <person name="Angiuoli S.V."/>
            <person name="Creasy T.H."/>
            <person name="Lu C."/>
            <person name="Suh B."/>
            <person name="Silva J.C."/>
            <person name="Utterback T.R."/>
            <person name="Feldblyum T.V."/>
            <person name="Pertea M."/>
            <person name="Allen J."/>
            <person name="Nierman W.C."/>
            <person name="Taracha E.L.N."/>
            <person name="Salzberg S.L."/>
            <person name="White O.R."/>
            <person name="Fitzhugh H.A."/>
            <person name="Morzaria S."/>
            <person name="Venter J.C."/>
            <person name="Fraser C.M."/>
            <person name="Nene V."/>
        </authorList>
    </citation>
    <scope>NUCLEOTIDE SEQUENCE [LARGE SCALE GENOMIC DNA]</scope>
    <source>
        <strain evidence="3 4">Muguga</strain>
    </source>
</reference>
<evidence type="ECO:0000313" key="3">
    <source>
        <dbReference type="EMBL" id="EAN33286.1"/>
    </source>
</evidence>
<dbReference type="RefSeq" id="XP_765569.1">
    <property type="nucleotide sequence ID" value="XM_760476.1"/>
</dbReference>
<dbReference type="InParanoid" id="Q4N9S2"/>
<dbReference type="EMBL" id="AAGK01000001">
    <property type="protein sequence ID" value="EAN33286.1"/>
    <property type="molecule type" value="Genomic_DNA"/>
</dbReference>
<accession>Q4N9S2</accession>
<organism evidence="3 4">
    <name type="scientific">Theileria parva</name>
    <name type="common">East coast fever infection agent</name>
    <dbReference type="NCBI Taxonomy" id="5875"/>
    <lineage>
        <taxon>Eukaryota</taxon>
        <taxon>Sar</taxon>
        <taxon>Alveolata</taxon>
        <taxon>Apicomplexa</taxon>
        <taxon>Aconoidasida</taxon>
        <taxon>Piroplasmida</taxon>
        <taxon>Theileriidae</taxon>
        <taxon>Theileria</taxon>
    </lineage>
</organism>
<dbReference type="eggNOG" id="ENOG502QX5Q">
    <property type="taxonomic scope" value="Eukaryota"/>
</dbReference>